<dbReference type="EMBL" id="JAQIZZ010000008">
    <property type="protein sequence ID" value="KAJ5523943.1"/>
    <property type="molecule type" value="Genomic_DNA"/>
</dbReference>
<dbReference type="PANTHER" id="PTHR34387:SF2">
    <property type="entry name" value="SLR1258 PROTEIN"/>
    <property type="match status" value="1"/>
</dbReference>
<name>A0AAD6CIV4_9EURO</name>
<keyword evidence="2" id="KW-1185">Reference proteome</keyword>
<proteinExistence type="predicted"/>
<evidence type="ECO:0000313" key="1">
    <source>
        <dbReference type="EMBL" id="KAJ5523943.1"/>
    </source>
</evidence>
<dbReference type="GO" id="GO:0006974">
    <property type="term" value="P:DNA damage response"/>
    <property type="evidence" value="ECO:0007669"/>
    <property type="project" value="TreeGrafter"/>
</dbReference>
<dbReference type="InterPro" id="IPR052022">
    <property type="entry name" value="26kDa_periplasmic_antigen"/>
</dbReference>
<accession>A0AAD6CIV4</accession>
<reference evidence="1 2" key="1">
    <citation type="journal article" date="2023" name="IMA Fungus">
        <title>Comparative genomic study of the Penicillium genus elucidates a diverse pangenome and 15 lateral gene transfer events.</title>
        <authorList>
            <person name="Petersen C."/>
            <person name="Sorensen T."/>
            <person name="Nielsen M.R."/>
            <person name="Sondergaard T.E."/>
            <person name="Sorensen J.L."/>
            <person name="Fitzpatrick D.A."/>
            <person name="Frisvad J.C."/>
            <person name="Nielsen K.L."/>
        </authorList>
    </citation>
    <scope>NUCLEOTIDE SEQUENCE [LARGE SCALE GENOMIC DNA]</scope>
    <source>
        <strain evidence="1 2">IBT 35679</strain>
    </source>
</reference>
<evidence type="ECO:0008006" key="3">
    <source>
        <dbReference type="Google" id="ProtNLM"/>
    </source>
</evidence>
<comment type="caution">
    <text evidence="1">The sequence shown here is derived from an EMBL/GenBank/DDBJ whole genome shotgun (WGS) entry which is preliminary data.</text>
</comment>
<dbReference type="Gene3D" id="3.30.70.2970">
    <property type="entry name" value="Protein of unknown function (DUF541), domain 2"/>
    <property type="match status" value="1"/>
</dbReference>
<dbReference type="Pfam" id="PF04402">
    <property type="entry name" value="SIMPL"/>
    <property type="match status" value="1"/>
</dbReference>
<dbReference type="InterPro" id="IPR007497">
    <property type="entry name" value="SIMPL/DUF541"/>
</dbReference>
<dbReference type="Proteomes" id="UP001220324">
    <property type="component" value="Unassembled WGS sequence"/>
</dbReference>
<gene>
    <name evidence="1" type="ORF">N7494_010593</name>
</gene>
<dbReference type="AlphaFoldDB" id="A0AAD6CIV4"/>
<organism evidence="1 2">
    <name type="scientific">Penicillium frequentans</name>
    <dbReference type="NCBI Taxonomy" id="3151616"/>
    <lineage>
        <taxon>Eukaryota</taxon>
        <taxon>Fungi</taxon>
        <taxon>Dikarya</taxon>
        <taxon>Ascomycota</taxon>
        <taxon>Pezizomycotina</taxon>
        <taxon>Eurotiomycetes</taxon>
        <taxon>Eurotiomycetidae</taxon>
        <taxon>Eurotiales</taxon>
        <taxon>Aspergillaceae</taxon>
        <taxon>Penicillium</taxon>
    </lineage>
</organism>
<protein>
    <recommendedName>
        <fullName evidence="3">SIMPL domain-containing protein</fullName>
    </recommendedName>
</protein>
<sequence length="238" mass="26585">MPPLSIRVSGQASITRHPERAVLRVSINASGDEKDSVSTEGSRLHDELNALFKELSPKTKYGTATTDAPVTEFSSTILHVWTQEPAIDERKPATCVNYATSTFQVTFRDFGKLNEIAKKLDAYPSVDVESIEWHLTESTEKALEYDARKQAMRNAILRAEDYAEVIGRKVVPVEVDDTIQASWGQNRYLRPVAMEYRERDGELYPGRTPKIGGGGIDPTPRDIRLISSQVSVKFEAVD</sequence>
<dbReference type="PANTHER" id="PTHR34387">
    <property type="entry name" value="SLR1258 PROTEIN"/>
    <property type="match status" value="1"/>
</dbReference>
<dbReference type="Gene3D" id="3.30.110.170">
    <property type="entry name" value="Protein of unknown function (DUF541), domain 1"/>
    <property type="match status" value="1"/>
</dbReference>
<evidence type="ECO:0000313" key="2">
    <source>
        <dbReference type="Proteomes" id="UP001220324"/>
    </source>
</evidence>